<dbReference type="STRING" id="4072.A0A2G3AKJ3"/>
<comment type="caution">
    <text evidence="1">The sequence shown here is derived from an EMBL/GenBank/DDBJ whole genome shotgun (WGS) entry which is preliminary data.</text>
</comment>
<proteinExistence type="predicted"/>
<gene>
    <name evidence="1" type="ORF">T459_02648</name>
</gene>
<organism evidence="1 2">
    <name type="scientific">Capsicum annuum</name>
    <name type="common">Capsicum pepper</name>
    <dbReference type="NCBI Taxonomy" id="4072"/>
    <lineage>
        <taxon>Eukaryota</taxon>
        <taxon>Viridiplantae</taxon>
        <taxon>Streptophyta</taxon>
        <taxon>Embryophyta</taxon>
        <taxon>Tracheophyta</taxon>
        <taxon>Spermatophyta</taxon>
        <taxon>Magnoliopsida</taxon>
        <taxon>eudicotyledons</taxon>
        <taxon>Gunneridae</taxon>
        <taxon>Pentapetalae</taxon>
        <taxon>asterids</taxon>
        <taxon>lamiids</taxon>
        <taxon>Solanales</taxon>
        <taxon>Solanaceae</taxon>
        <taxon>Solanoideae</taxon>
        <taxon>Capsiceae</taxon>
        <taxon>Capsicum</taxon>
    </lineage>
</organism>
<dbReference type="InterPro" id="IPR029021">
    <property type="entry name" value="Prot-tyrosine_phosphatase-like"/>
</dbReference>
<reference evidence="1 2" key="2">
    <citation type="journal article" date="2017" name="Genome Biol.">
        <title>New reference genome sequences of hot pepper reveal the massive evolution of plant disease-resistance genes by retroduplication.</title>
        <authorList>
            <person name="Kim S."/>
            <person name="Park J."/>
            <person name="Yeom S.I."/>
            <person name="Kim Y.M."/>
            <person name="Seo E."/>
            <person name="Kim K.T."/>
            <person name="Kim M.S."/>
            <person name="Lee J.M."/>
            <person name="Cheong K."/>
            <person name="Shin H.S."/>
            <person name="Kim S.B."/>
            <person name="Han K."/>
            <person name="Lee J."/>
            <person name="Park M."/>
            <person name="Lee H.A."/>
            <person name="Lee H.Y."/>
            <person name="Lee Y."/>
            <person name="Oh S."/>
            <person name="Lee J.H."/>
            <person name="Choi E."/>
            <person name="Choi E."/>
            <person name="Lee S.E."/>
            <person name="Jeon J."/>
            <person name="Kim H."/>
            <person name="Choi G."/>
            <person name="Song H."/>
            <person name="Lee J."/>
            <person name="Lee S.C."/>
            <person name="Kwon J.K."/>
            <person name="Lee H.Y."/>
            <person name="Koo N."/>
            <person name="Hong Y."/>
            <person name="Kim R.W."/>
            <person name="Kang W.H."/>
            <person name="Huh J.H."/>
            <person name="Kang B.C."/>
            <person name="Yang T.J."/>
            <person name="Lee Y.H."/>
            <person name="Bennetzen J.L."/>
            <person name="Choi D."/>
        </authorList>
    </citation>
    <scope>NUCLEOTIDE SEQUENCE [LARGE SCALE GENOMIC DNA]</scope>
    <source>
        <strain evidence="2">cv. CM334</strain>
    </source>
</reference>
<accession>A0A2G3AKJ3</accession>
<evidence type="ECO:0000313" key="1">
    <source>
        <dbReference type="EMBL" id="PHT94766.1"/>
    </source>
</evidence>
<evidence type="ECO:0000313" key="2">
    <source>
        <dbReference type="Proteomes" id="UP000222542"/>
    </source>
</evidence>
<keyword evidence="2" id="KW-1185">Reference proteome</keyword>
<protein>
    <submittedName>
        <fullName evidence="1">Uncharacterized protein</fullName>
    </submittedName>
</protein>
<dbReference type="Pfam" id="PF14566">
    <property type="entry name" value="PTPlike_phytase"/>
    <property type="match status" value="1"/>
</dbReference>
<dbReference type="EMBL" id="AYRZ02000001">
    <property type="protein sequence ID" value="PHT94766.1"/>
    <property type="molecule type" value="Genomic_DNA"/>
</dbReference>
<sequence length="257" mass="29439">MEDRLKEDVLLEAARYGNKILVTDELPNGQMVDQWEPVTYDSVKTPLQVYEELQSKEYLVEYERVPITDEKSPKELDFDILNVTTSSKRSSEKGEILSFGLRLTTLVIGRHGRDGLSQNVVTRVRNLPRAENHWSPKVSPDPHGAGLWKHVNSFHEALFQSISFKVGNSLNVKFWKDRWIGNGTLKELLPSIFLNASNLDTSVAQNREDNIWRPLLRMNLNDWEIIDLITLLTTLETHSHMMYQISSYGEAQGRGSS</sequence>
<dbReference type="Gramene" id="PHT94766">
    <property type="protein sequence ID" value="PHT94766"/>
    <property type="gene ID" value="T459_02648"/>
</dbReference>
<name>A0A2G3AKJ3_CAPAN</name>
<dbReference type="SMART" id="SM01301">
    <property type="entry name" value="PTPlike_phytase"/>
    <property type="match status" value="1"/>
</dbReference>
<dbReference type="Proteomes" id="UP000222542">
    <property type="component" value="Unassembled WGS sequence"/>
</dbReference>
<dbReference type="Gene3D" id="3.90.190.10">
    <property type="entry name" value="Protein tyrosine phosphatase superfamily"/>
    <property type="match status" value="1"/>
</dbReference>
<reference evidence="1 2" key="1">
    <citation type="journal article" date="2014" name="Nat. Genet.">
        <title>Genome sequence of the hot pepper provides insights into the evolution of pungency in Capsicum species.</title>
        <authorList>
            <person name="Kim S."/>
            <person name="Park M."/>
            <person name="Yeom S.I."/>
            <person name="Kim Y.M."/>
            <person name="Lee J.M."/>
            <person name="Lee H.A."/>
            <person name="Seo E."/>
            <person name="Choi J."/>
            <person name="Cheong K."/>
            <person name="Kim K.T."/>
            <person name="Jung K."/>
            <person name="Lee G.W."/>
            <person name="Oh S.K."/>
            <person name="Bae C."/>
            <person name="Kim S.B."/>
            <person name="Lee H.Y."/>
            <person name="Kim S.Y."/>
            <person name="Kim M.S."/>
            <person name="Kang B.C."/>
            <person name="Jo Y.D."/>
            <person name="Yang H.B."/>
            <person name="Jeong H.J."/>
            <person name="Kang W.H."/>
            <person name="Kwon J.K."/>
            <person name="Shin C."/>
            <person name="Lim J.Y."/>
            <person name="Park J.H."/>
            <person name="Huh J.H."/>
            <person name="Kim J.S."/>
            <person name="Kim B.D."/>
            <person name="Cohen O."/>
            <person name="Paran I."/>
            <person name="Suh M.C."/>
            <person name="Lee S.B."/>
            <person name="Kim Y.K."/>
            <person name="Shin Y."/>
            <person name="Noh S.J."/>
            <person name="Park J."/>
            <person name="Seo Y.S."/>
            <person name="Kwon S.Y."/>
            <person name="Kim H.A."/>
            <person name="Park J.M."/>
            <person name="Kim H.J."/>
            <person name="Choi S.B."/>
            <person name="Bosland P.W."/>
            <person name="Reeves G."/>
            <person name="Jo S.H."/>
            <person name="Lee B.W."/>
            <person name="Cho H.T."/>
            <person name="Choi H.S."/>
            <person name="Lee M.S."/>
            <person name="Yu Y."/>
            <person name="Do Choi Y."/>
            <person name="Park B.S."/>
            <person name="van Deynze A."/>
            <person name="Ashrafi H."/>
            <person name="Hill T."/>
            <person name="Kim W.T."/>
            <person name="Pai H.S."/>
            <person name="Ahn H.K."/>
            <person name="Yeam I."/>
            <person name="Giovannoni J.J."/>
            <person name="Rose J.K."/>
            <person name="Sorensen I."/>
            <person name="Lee S.J."/>
            <person name="Kim R.W."/>
            <person name="Choi I.Y."/>
            <person name="Choi B.S."/>
            <person name="Lim J.S."/>
            <person name="Lee Y.H."/>
            <person name="Choi D."/>
        </authorList>
    </citation>
    <scope>NUCLEOTIDE SEQUENCE [LARGE SCALE GENOMIC DNA]</scope>
    <source>
        <strain evidence="2">cv. CM334</strain>
    </source>
</reference>
<dbReference type="AlphaFoldDB" id="A0A2G3AKJ3"/>
<dbReference type="PANTHER" id="PTHR23339">
    <property type="entry name" value="TYROSINE SPECIFIC PROTEIN PHOSPHATASE AND DUAL SPECIFICITY PROTEIN PHOSPHATASE"/>
    <property type="match status" value="1"/>
</dbReference>
<dbReference type="InterPro" id="IPR050561">
    <property type="entry name" value="PTP"/>
</dbReference>